<proteinExistence type="inferred from homology"/>
<evidence type="ECO:0000256" key="5">
    <source>
        <dbReference type="ARBA" id="ARBA00023242"/>
    </source>
</evidence>
<reference evidence="6" key="1">
    <citation type="submission" date="2022-07" db="EMBL/GenBank/DDBJ databases">
        <authorList>
            <person name="Macas J."/>
            <person name="Novak P."/>
            <person name="Neumann P."/>
        </authorList>
    </citation>
    <scope>NUCLEOTIDE SEQUENCE</scope>
</reference>
<dbReference type="Proteomes" id="UP001152484">
    <property type="component" value="Unassembled WGS sequence"/>
</dbReference>
<evidence type="ECO:0000313" key="6">
    <source>
        <dbReference type="EMBL" id="CAH9102520.1"/>
    </source>
</evidence>
<dbReference type="SUPFAM" id="SSF46785">
    <property type="entry name" value="Winged helix' DNA-binding domain"/>
    <property type="match status" value="1"/>
</dbReference>
<accession>A0A9P0ZIH7</accession>
<dbReference type="InterPro" id="IPR036390">
    <property type="entry name" value="WH_DNA-bd_sf"/>
</dbReference>
<evidence type="ECO:0000256" key="2">
    <source>
        <dbReference type="ARBA" id="ARBA00011038"/>
    </source>
</evidence>
<comment type="similarity">
    <text evidence="2">Belongs to the eukaryotic RPC34/RPC39 RNA polymerase subunit family.</text>
</comment>
<dbReference type="AlphaFoldDB" id="A0A9P0ZIH7"/>
<dbReference type="GO" id="GO:0005666">
    <property type="term" value="C:RNA polymerase III complex"/>
    <property type="evidence" value="ECO:0007669"/>
    <property type="project" value="InterPro"/>
</dbReference>
<evidence type="ECO:0008006" key="8">
    <source>
        <dbReference type="Google" id="ProtNLM"/>
    </source>
</evidence>
<keyword evidence="4" id="KW-0804">Transcription</keyword>
<comment type="caution">
    <text evidence="6">The sequence shown here is derived from an EMBL/GenBank/DDBJ whole genome shotgun (WGS) entry which is preliminary data.</text>
</comment>
<evidence type="ECO:0000313" key="7">
    <source>
        <dbReference type="Proteomes" id="UP001152484"/>
    </source>
</evidence>
<sequence>MKRRKPEGASPSQPLVDAESVVLNLIKSKKTLGMWLADVKKESKLPPTVVDKSLASLVKQNLIKPVKNIQNKSRKTFIAAEFEPSAELTGGVWYTDGNLDKGLISELKGTCEKVIKRLQVTTAEGVFDFLKQRKALNMGTSAQIGEILRSLVLDNAIIEVKSTGMGEYHSIPVGAVCYRTASGAAGMDSKIVSAMTLIPCGVCPRINDCTPDGIISPSNCVYFSKWLDF</sequence>
<keyword evidence="3" id="KW-0240">DNA-directed RNA polymerase</keyword>
<organism evidence="6 7">
    <name type="scientific">Cuscuta europaea</name>
    <name type="common">European dodder</name>
    <dbReference type="NCBI Taxonomy" id="41803"/>
    <lineage>
        <taxon>Eukaryota</taxon>
        <taxon>Viridiplantae</taxon>
        <taxon>Streptophyta</taxon>
        <taxon>Embryophyta</taxon>
        <taxon>Tracheophyta</taxon>
        <taxon>Spermatophyta</taxon>
        <taxon>Magnoliopsida</taxon>
        <taxon>eudicotyledons</taxon>
        <taxon>Gunneridae</taxon>
        <taxon>Pentapetalae</taxon>
        <taxon>asterids</taxon>
        <taxon>lamiids</taxon>
        <taxon>Solanales</taxon>
        <taxon>Convolvulaceae</taxon>
        <taxon>Cuscuteae</taxon>
        <taxon>Cuscuta</taxon>
        <taxon>Cuscuta subgen. Cuscuta</taxon>
    </lineage>
</organism>
<dbReference type="InterPro" id="IPR036388">
    <property type="entry name" value="WH-like_DNA-bd_sf"/>
</dbReference>
<dbReference type="GO" id="GO:0006383">
    <property type="term" value="P:transcription by RNA polymerase III"/>
    <property type="evidence" value="ECO:0007669"/>
    <property type="project" value="InterPro"/>
</dbReference>
<name>A0A9P0ZIH7_CUSEU</name>
<evidence type="ECO:0000256" key="4">
    <source>
        <dbReference type="ARBA" id="ARBA00023163"/>
    </source>
</evidence>
<keyword evidence="7" id="KW-1185">Reference proteome</keyword>
<comment type="subcellular location">
    <subcellularLocation>
        <location evidence="1">Nucleus</location>
    </subcellularLocation>
</comment>
<dbReference type="Gene3D" id="1.10.10.10">
    <property type="entry name" value="Winged helix-like DNA-binding domain superfamily/Winged helix DNA-binding domain"/>
    <property type="match status" value="1"/>
</dbReference>
<dbReference type="Pfam" id="PF05158">
    <property type="entry name" value="RNA_pol_Rpc34"/>
    <property type="match status" value="1"/>
</dbReference>
<dbReference type="InterPro" id="IPR007832">
    <property type="entry name" value="RNA_pol_Rpc34"/>
</dbReference>
<evidence type="ECO:0000256" key="1">
    <source>
        <dbReference type="ARBA" id="ARBA00004123"/>
    </source>
</evidence>
<gene>
    <name evidence="6" type="ORF">CEURO_LOCUS15802</name>
</gene>
<dbReference type="PANTHER" id="PTHR12780">
    <property type="entry name" value="RNA POLYMERASE III DNA DIRECTED , 39KD SUBUNIT-RELATED"/>
    <property type="match status" value="1"/>
</dbReference>
<dbReference type="InterPro" id="IPR016049">
    <property type="entry name" value="RNA_pol_Rpc34-like"/>
</dbReference>
<keyword evidence="5" id="KW-0539">Nucleus</keyword>
<dbReference type="OrthoDB" id="613763at2759"/>
<evidence type="ECO:0000256" key="3">
    <source>
        <dbReference type="ARBA" id="ARBA00022478"/>
    </source>
</evidence>
<protein>
    <recommendedName>
        <fullName evidence="8">RNA polymerase III subunit C6</fullName>
    </recommendedName>
</protein>
<dbReference type="EMBL" id="CAMAPE010000041">
    <property type="protein sequence ID" value="CAH9102520.1"/>
    <property type="molecule type" value="Genomic_DNA"/>
</dbReference>